<dbReference type="AlphaFoldDB" id="A0A9X1S9T5"/>
<organism evidence="4 7">
    <name type="scientific">Arthrobacter zhangbolii</name>
    <dbReference type="NCBI Taxonomy" id="2886936"/>
    <lineage>
        <taxon>Bacteria</taxon>
        <taxon>Bacillati</taxon>
        <taxon>Actinomycetota</taxon>
        <taxon>Actinomycetes</taxon>
        <taxon>Micrococcales</taxon>
        <taxon>Micrococcaceae</taxon>
        <taxon>Arthrobacter</taxon>
    </lineage>
</organism>
<dbReference type="Proteomes" id="UP001155145">
    <property type="component" value="Unassembled WGS sequence"/>
</dbReference>
<evidence type="ECO:0000313" key="5">
    <source>
        <dbReference type="EMBL" id="UON92898.1"/>
    </source>
</evidence>
<evidence type="ECO:0000256" key="2">
    <source>
        <dbReference type="SAM" id="SignalP"/>
    </source>
</evidence>
<sequence length="218" mass="23286">MTRTIARRVASLFGAGVLLCGLVACSQAAGDPGGGSPVPAPSSVSASATPTPTLTPSAKYKPASADGPAENVPVPVMPEEAKLESKEGLEAFARYWYELVNYGFETGDVEPIRAISGPDCKVCGTFYKMVGKGFENEDWIVGGKIDVQGVSSDYILTTEGRYQVLIQERQEEITFHGPGEIYGSYEGTEDSGVQMIEARHTGHEWFAENVVTITSPTK</sequence>
<gene>
    <name evidence="4" type="ORF">LJ755_08815</name>
    <name evidence="5" type="ORF">MUK71_04440</name>
</gene>
<evidence type="ECO:0000259" key="3">
    <source>
        <dbReference type="Pfam" id="PF19843"/>
    </source>
</evidence>
<protein>
    <submittedName>
        <fullName evidence="4">DUF6318 family protein</fullName>
    </submittedName>
</protein>
<name>A0A9X1S9T5_9MICC</name>
<keyword evidence="6" id="KW-1185">Reference proteome</keyword>
<keyword evidence="2" id="KW-0732">Signal</keyword>
<feature type="chain" id="PRO_5040939523" evidence="2">
    <location>
        <begin position="30"/>
        <end position="218"/>
    </location>
</feature>
<feature type="compositionally biased region" description="Low complexity" evidence="1">
    <location>
        <begin position="41"/>
        <end position="58"/>
    </location>
</feature>
<dbReference type="EMBL" id="JAJFZT010000006">
    <property type="protein sequence ID" value="MCC3272831.1"/>
    <property type="molecule type" value="Genomic_DNA"/>
</dbReference>
<feature type="signal peptide" evidence="2">
    <location>
        <begin position="1"/>
        <end position="29"/>
    </location>
</feature>
<dbReference type="RefSeq" id="WP_227928850.1">
    <property type="nucleotide sequence ID" value="NZ_CP094984.1"/>
</dbReference>
<evidence type="ECO:0000313" key="7">
    <source>
        <dbReference type="Proteomes" id="UP001155145"/>
    </source>
</evidence>
<dbReference type="InterPro" id="IPR046281">
    <property type="entry name" value="DUF6318"/>
</dbReference>
<feature type="region of interest" description="Disordered" evidence="1">
    <location>
        <begin position="31"/>
        <end position="73"/>
    </location>
</feature>
<proteinExistence type="predicted"/>
<evidence type="ECO:0000313" key="4">
    <source>
        <dbReference type="EMBL" id="MCC3272831.1"/>
    </source>
</evidence>
<dbReference type="Pfam" id="PF19843">
    <property type="entry name" value="DUF6318"/>
    <property type="match status" value="1"/>
</dbReference>
<dbReference type="EMBL" id="CP094984">
    <property type="protein sequence ID" value="UON92898.1"/>
    <property type="molecule type" value="Genomic_DNA"/>
</dbReference>
<accession>A0A9X1S9T5</accession>
<evidence type="ECO:0000313" key="6">
    <source>
        <dbReference type="Proteomes" id="UP000829758"/>
    </source>
</evidence>
<reference evidence="4" key="1">
    <citation type="submission" date="2021-10" db="EMBL/GenBank/DDBJ databases">
        <title>Novel species in genus Arthrobacter.</title>
        <authorList>
            <person name="Liu Y."/>
        </authorList>
    </citation>
    <scope>NUCLEOTIDE SEQUENCE</scope>
    <source>
        <strain evidence="4">Zg-Y462</strain>
        <strain evidence="6">zg-Y462</strain>
    </source>
</reference>
<evidence type="ECO:0000256" key="1">
    <source>
        <dbReference type="SAM" id="MobiDB-lite"/>
    </source>
</evidence>
<dbReference type="PROSITE" id="PS51257">
    <property type="entry name" value="PROKAR_LIPOPROTEIN"/>
    <property type="match status" value="1"/>
</dbReference>
<feature type="domain" description="DUF6318" evidence="3">
    <location>
        <begin position="59"/>
        <end position="208"/>
    </location>
</feature>
<dbReference type="Proteomes" id="UP000829758">
    <property type="component" value="Chromosome"/>
</dbReference>